<dbReference type="InterPro" id="IPR000253">
    <property type="entry name" value="FHA_dom"/>
</dbReference>
<dbReference type="EMBL" id="KE346365">
    <property type="protein sequence ID" value="KJE93693.1"/>
    <property type="molecule type" value="Genomic_DNA"/>
</dbReference>
<gene>
    <name evidence="3" type="ORF">CAOG_004447</name>
</gene>
<evidence type="ECO:0000259" key="2">
    <source>
        <dbReference type="PROSITE" id="PS50006"/>
    </source>
</evidence>
<keyword evidence="4" id="KW-1185">Reference proteome</keyword>
<dbReference type="Proteomes" id="UP000008743">
    <property type="component" value="Unassembled WGS sequence"/>
</dbReference>
<dbReference type="SUPFAM" id="SSF49879">
    <property type="entry name" value="SMAD/FHA domain"/>
    <property type="match status" value="1"/>
</dbReference>
<name>A0A0D2WRA3_CAPO3</name>
<dbReference type="AlphaFoldDB" id="A0A0D2WRA3"/>
<dbReference type="eggNOG" id="KOG1882">
    <property type="taxonomic scope" value="Eukaryota"/>
</dbReference>
<dbReference type="OrthoDB" id="444265at2759"/>
<dbReference type="InParanoid" id="A0A0D2WRA3"/>
<dbReference type="STRING" id="595528.A0A0D2WRA3"/>
<feature type="domain" description="FHA" evidence="2">
    <location>
        <begin position="220"/>
        <end position="283"/>
    </location>
</feature>
<organism evidence="3 4">
    <name type="scientific">Capsaspora owczarzaki (strain ATCC 30864)</name>
    <dbReference type="NCBI Taxonomy" id="595528"/>
    <lineage>
        <taxon>Eukaryota</taxon>
        <taxon>Filasterea</taxon>
        <taxon>Capsaspora</taxon>
    </lineage>
</organism>
<reference evidence="4" key="1">
    <citation type="submission" date="2011-02" db="EMBL/GenBank/DDBJ databases">
        <title>The Genome Sequence of Capsaspora owczarzaki ATCC 30864.</title>
        <authorList>
            <person name="Russ C."/>
            <person name="Cuomo C."/>
            <person name="Burger G."/>
            <person name="Gray M.W."/>
            <person name="Holland P.W.H."/>
            <person name="King N."/>
            <person name="Lang F.B.F."/>
            <person name="Roger A.J."/>
            <person name="Ruiz-Trillo I."/>
            <person name="Young S.K."/>
            <person name="Zeng Q."/>
            <person name="Gargeya S."/>
            <person name="Alvarado L."/>
            <person name="Berlin A."/>
            <person name="Chapman S.B."/>
            <person name="Chen Z."/>
            <person name="Freedman E."/>
            <person name="Gellesch M."/>
            <person name="Goldberg J."/>
            <person name="Griggs A."/>
            <person name="Gujja S."/>
            <person name="Heilman E."/>
            <person name="Heiman D."/>
            <person name="Howarth C."/>
            <person name="Mehta T."/>
            <person name="Neiman D."/>
            <person name="Pearson M."/>
            <person name="Roberts A."/>
            <person name="Saif S."/>
            <person name="Shea T."/>
            <person name="Shenoy N."/>
            <person name="Sisk P."/>
            <person name="Stolte C."/>
            <person name="Sykes S."/>
            <person name="White J."/>
            <person name="Yandava C."/>
            <person name="Haas B."/>
            <person name="Nusbaum C."/>
            <person name="Birren B."/>
        </authorList>
    </citation>
    <scope>NUCLEOTIDE SEQUENCE</scope>
    <source>
        <strain evidence="4">ATCC 30864</strain>
    </source>
</reference>
<dbReference type="Gene3D" id="2.60.200.20">
    <property type="match status" value="1"/>
</dbReference>
<evidence type="ECO:0000256" key="1">
    <source>
        <dbReference type="SAM" id="MobiDB-lite"/>
    </source>
</evidence>
<dbReference type="InterPro" id="IPR050923">
    <property type="entry name" value="Cell_Proc_Reg/RNA_Proc"/>
</dbReference>
<accession>A0A0D2WRA3</accession>
<dbReference type="InterPro" id="IPR008984">
    <property type="entry name" value="SMAD_FHA_dom_sf"/>
</dbReference>
<evidence type="ECO:0000313" key="3">
    <source>
        <dbReference type="EMBL" id="KJE93693.1"/>
    </source>
</evidence>
<dbReference type="PROSITE" id="PS50006">
    <property type="entry name" value="FHA_DOMAIN"/>
    <property type="match status" value="1"/>
</dbReference>
<proteinExistence type="predicted"/>
<feature type="region of interest" description="Disordered" evidence="1">
    <location>
        <begin position="41"/>
        <end position="124"/>
    </location>
</feature>
<feature type="compositionally biased region" description="Basic and acidic residues" evidence="1">
    <location>
        <begin position="106"/>
        <end position="118"/>
    </location>
</feature>
<evidence type="ECO:0000313" key="4">
    <source>
        <dbReference type="Proteomes" id="UP000008743"/>
    </source>
</evidence>
<dbReference type="SMART" id="SM00240">
    <property type="entry name" value="FHA"/>
    <property type="match status" value="1"/>
</dbReference>
<dbReference type="PANTHER" id="PTHR23308">
    <property type="entry name" value="NUCLEAR INHIBITOR OF PROTEIN PHOSPHATASE-1"/>
    <property type="match status" value="1"/>
</dbReference>
<protein>
    <submittedName>
        <fullName evidence="3">Smad nuclear interacting protein 1</fullName>
    </submittedName>
</protein>
<dbReference type="PhylomeDB" id="A0A0D2WRA3"/>
<sequence length="318" mass="34509">MGAWEPQSSAKCQAEITDKAEAAAAAAAHRHRVEATTITIATEAGAGAGAGVRRLHTRDVVETTALAPRGSRWEDDSGPRKHGSSRSSRFDDREDAGSSWGSSRGGDSRRGGRDHGDDANANPNTTAVLHTASADKFVFDASQIAPADGTGASGEAEKSVVQPNFALSGALAAETNTFNGVVLKYAEPLEARKPKKQWRLYPFKGEQSLDVIPLHTQSAYMFGRDRQVADIPLDHPSCSKQHAVIQYRQMPHERPDGTQVLRVKPYLIDLDSANGTTLNGKRIDPRRYYELLLKDSICFGLSSREYVLLHDQATEDAD</sequence>
<dbReference type="RefSeq" id="XP_004348275.2">
    <property type="nucleotide sequence ID" value="XM_004348225.2"/>
</dbReference>
<dbReference type="Pfam" id="PF00498">
    <property type="entry name" value="FHA"/>
    <property type="match status" value="1"/>
</dbReference>